<evidence type="ECO:0000313" key="3">
    <source>
        <dbReference type="EMBL" id="SBR02390.1"/>
    </source>
</evidence>
<dbReference type="PANTHER" id="PTHR47595:SF1">
    <property type="entry name" value="MYB_SANT-LIKE DNA-BINDING DOMAIN-CONTAINING PROTEIN"/>
    <property type="match status" value="1"/>
</dbReference>
<feature type="domain" description="Myb/SANT-like DNA-binding" evidence="2">
    <location>
        <begin position="3"/>
        <end position="64"/>
    </location>
</feature>
<gene>
    <name evidence="3" type="primary">Nfu_g_1_008019</name>
</gene>
<dbReference type="Gene3D" id="1.10.10.60">
    <property type="entry name" value="Homeodomain-like"/>
    <property type="match status" value="1"/>
</dbReference>
<evidence type="ECO:0000256" key="1">
    <source>
        <dbReference type="SAM" id="Phobius"/>
    </source>
</evidence>
<reference evidence="3" key="2">
    <citation type="submission" date="2016-06" db="EMBL/GenBank/DDBJ databases">
        <title>The genome of a short-lived fish provides insights into sex chromosome evolution and the genetic control of aging.</title>
        <authorList>
            <person name="Reichwald K."/>
            <person name="Felder M."/>
            <person name="Petzold A."/>
            <person name="Koch P."/>
            <person name="Groth M."/>
            <person name="Platzer M."/>
        </authorList>
    </citation>
    <scope>NUCLEOTIDE SEQUENCE</scope>
    <source>
        <tissue evidence="3">Brain</tissue>
    </source>
</reference>
<feature type="transmembrane region" description="Helical" evidence="1">
    <location>
        <begin position="177"/>
        <end position="197"/>
    </location>
</feature>
<organism evidence="3">
    <name type="scientific">Nothobranchius kuhntae</name>
    <name type="common">Beira killifish</name>
    <dbReference type="NCBI Taxonomy" id="321403"/>
    <lineage>
        <taxon>Eukaryota</taxon>
        <taxon>Metazoa</taxon>
        <taxon>Chordata</taxon>
        <taxon>Craniata</taxon>
        <taxon>Vertebrata</taxon>
        <taxon>Euteleostomi</taxon>
        <taxon>Actinopterygii</taxon>
        <taxon>Neopterygii</taxon>
        <taxon>Teleostei</taxon>
        <taxon>Neoteleostei</taxon>
        <taxon>Acanthomorphata</taxon>
        <taxon>Ovalentaria</taxon>
        <taxon>Atherinomorphae</taxon>
        <taxon>Cyprinodontiformes</taxon>
        <taxon>Nothobranchiidae</taxon>
        <taxon>Nothobranchius</taxon>
    </lineage>
</organism>
<dbReference type="Pfam" id="PF13837">
    <property type="entry name" value="Myb_DNA-bind_4"/>
    <property type="match status" value="1"/>
</dbReference>
<sequence length="228" mass="25457">MIRNEKVFKEVSSRMAAEGFQRTSEQCRAKLKKIKAHYRKVKDSNGRSGNGRSTWKWYDVVDAIYGHRPSNRGSEGGLYSHSRTFCATITSVRTFCATIASASSIATTITSVHYHSRNIYHVVDAQVTEDGDWKHGHSFCRVGKAITSASKILQTALQKSCTQQHTEVVLTPKRSPMLLYSLLVASFHSAIATLFLSGTQALKLVFLFCMAGRGLEQRYEKVSSDILK</sequence>
<dbReference type="EMBL" id="HAED01015945">
    <property type="protein sequence ID" value="SBR02390.1"/>
    <property type="molecule type" value="Transcribed_RNA"/>
</dbReference>
<protein>
    <recommendedName>
        <fullName evidence="2">Myb/SANT-like DNA-binding domain-containing protein</fullName>
    </recommendedName>
</protein>
<accession>A0A1A8IYD4</accession>
<keyword evidence="1" id="KW-0472">Membrane</keyword>
<reference evidence="3" key="1">
    <citation type="submission" date="2016-05" db="EMBL/GenBank/DDBJ databases">
        <authorList>
            <person name="Lavstsen T."/>
            <person name="Jespersen J.S."/>
        </authorList>
    </citation>
    <scope>NUCLEOTIDE SEQUENCE</scope>
    <source>
        <tissue evidence="3">Brain</tissue>
    </source>
</reference>
<dbReference type="InterPro" id="IPR044822">
    <property type="entry name" value="Myb_DNA-bind_4"/>
</dbReference>
<dbReference type="PANTHER" id="PTHR47595">
    <property type="entry name" value="HEAT SHOCK 70 KDA PROTEIN 14"/>
    <property type="match status" value="1"/>
</dbReference>
<dbReference type="AlphaFoldDB" id="A0A1A8IYD4"/>
<name>A0A1A8IYD4_NOTKU</name>
<keyword evidence="1" id="KW-0812">Transmembrane</keyword>
<proteinExistence type="predicted"/>
<keyword evidence="1" id="KW-1133">Transmembrane helix</keyword>
<evidence type="ECO:0000259" key="2">
    <source>
        <dbReference type="Pfam" id="PF13837"/>
    </source>
</evidence>